<dbReference type="Proteomes" id="UP000078492">
    <property type="component" value="Unassembled WGS sequence"/>
</dbReference>
<dbReference type="EMBL" id="KQ978889">
    <property type="protein sequence ID" value="KYN27640.1"/>
    <property type="molecule type" value="Genomic_DNA"/>
</dbReference>
<proteinExistence type="predicted"/>
<sequence length="64" mass="7417">MPDKEHEGAPKKFEDTELQALLEEDLCRSLNELSKKLNVDRCQSLRRRLDGCIMAQGGHFQQFI</sequence>
<keyword evidence="2" id="KW-1185">Reference proteome</keyword>
<evidence type="ECO:0000313" key="1">
    <source>
        <dbReference type="EMBL" id="KYN27640.1"/>
    </source>
</evidence>
<dbReference type="AlphaFoldDB" id="A0A151JMV5"/>
<gene>
    <name evidence="1" type="ORF">ALC57_02939</name>
</gene>
<evidence type="ECO:0000313" key="2">
    <source>
        <dbReference type="Proteomes" id="UP000078492"/>
    </source>
</evidence>
<accession>A0A151JMV5</accession>
<name>A0A151JMV5_9HYME</name>
<dbReference type="Gene3D" id="1.10.10.10">
    <property type="entry name" value="Winged helix-like DNA-binding domain superfamily/Winged helix DNA-binding domain"/>
    <property type="match status" value="1"/>
</dbReference>
<protein>
    <submittedName>
        <fullName evidence="1">Uncharacterized protein</fullName>
    </submittedName>
</protein>
<dbReference type="InterPro" id="IPR036388">
    <property type="entry name" value="WH-like_DNA-bd_sf"/>
</dbReference>
<organism evidence="1 2">
    <name type="scientific">Trachymyrmex cornetzi</name>
    <dbReference type="NCBI Taxonomy" id="471704"/>
    <lineage>
        <taxon>Eukaryota</taxon>
        <taxon>Metazoa</taxon>
        <taxon>Ecdysozoa</taxon>
        <taxon>Arthropoda</taxon>
        <taxon>Hexapoda</taxon>
        <taxon>Insecta</taxon>
        <taxon>Pterygota</taxon>
        <taxon>Neoptera</taxon>
        <taxon>Endopterygota</taxon>
        <taxon>Hymenoptera</taxon>
        <taxon>Apocrita</taxon>
        <taxon>Aculeata</taxon>
        <taxon>Formicoidea</taxon>
        <taxon>Formicidae</taxon>
        <taxon>Myrmicinae</taxon>
        <taxon>Trachymyrmex</taxon>
    </lineage>
</organism>
<reference evidence="1 2" key="1">
    <citation type="submission" date="2015-09" db="EMBL/GenBank/DDBJ databases">
        <title>Trachymyrmex cornetzi WGS genome.</title>
        <authorList>
            <person name="Nygaard S."/>
            <person name="Hu H."/>
            <person name="Boomsma J."/>
            <person name="Zhang G."/>
        </authorList>
    </citation>
    <scope>NUCLEOTIDE SEQUENCE [LARGE SCALE GENOMIC DNA]</scope>
    <source>
        <strain evidence="1">Tcor2-1</strain>
        <tissue evidence="1">Whole body</tissue>
    </source>
</reference>